<protein>
    <recommendedName>
        <fullName evidence="2">CHASE2 domain-containing protein</fullName>
    </recommendedName>
</protein>
<organism evidence="3 4">
    <name type="scientific">Thiothrix lacustris</name>
    <dbReference type="NCBI Taxonomy" id="525917"/>
    <lineage>
        <taxon>Bacteria</taxon>
        <taxon>Pseudomonadati</taxon>
        <taxon>Pseudomonadota</taxon>
        <taxon>Gammaproteobacteria</taxon>
        <taxon>Thiotrichales</taxon>
        <taxon>Thiotrichaceae</taxon>
        <taxon>Thiothrix</taxon>
    </lineage>
</organism>
<feature type="signal peptide" evidence="1">
    <location>
        <begin position="1"/>
        <end position="18"/>
    </location>
</feature>
<dbReference type="InterPro" id="IPR007890">
    <property type="entry name" value="CHASE2"/>
</dbReference>
<feature type="domain" description="CHASE2" evidence="2">
    <location>
        <begin position="5"/>
        <end position="297"/>
    </location>
</feature>
<dbReference type="EMBL" id="MTEJ01000666">
    <property type="protein sequence ID" value="OQX00263.1"/>
    <property type="molecule type" value="Genomic_DNA"/>
</dbReference>
<evidence type="ECO:0000313" key="3">
    <source>
        <dbReference type="EMBL" id="OQX00263.1"/>
    </source>
</evidence>
<dbReference type="Proteomes" id="UP000192491">
    <property type="component" value="Unassembled WGS sequence"/>
</dbReference>
<evidence type="ECO:0000256" key="1">
    <source>
        <dbReference type="SAM" id="SignalP"/>
    </source>
</evidence>
<gene>
    <name evidence="3" type="ORF">BWK73_49070</name>
</gene>
<keyword evidence="1" id="KW-0732">Signal</keyword>
<comment type="caution">
    <text evidence="3">The sequence shown here is derived from an EMBL/GenBank/DDBJ whole genome shotgun (WGS) entry which is preliminary data.</text>
</comment>
<feature type="chain" id="PRO_5012643612" description="CHASE2 domain-containing protein" evidence="1">
    <location>
        <begin position="19"/>
        <end position="297"/>
    </location>
</feature>
<sequence>MKPLLALLFFCLTATVMAKDFSQDFAVVFINEATEARYGRIPLERSLLAQAVDNASKAGAKAIMIKFFLDQARTAKSDQQLAASIATIPVLLQARIDPSEQNPNELPKRFTLPETDYSTAISGNSGWIPLPAFAEHARDVCFVDFNDSPVPIVETYQGKTVKSLLLCAAELAIGQKAIITPSKSLAIGQYTAPLDALNRVTLTSPTLPTFASLEFNQLIDGTHPTSALQDKVIIIAYEGTNIPTVKTPFGDIGLHRRFVQLLQTFYESLTTAESLCLPCSPPLLPSFAKGGVGGGFS</sequence>
<reference evidence="3 4" key="1">
    <citation type="submission" date="2017-01" db="EMBL/GenBank/DDBJ databases">
        <title>Novel large sulfur bacteria in the metagenomes of groundwater-fed chemosynthetic microbial mats in the Lake Huron basin.</title>
        <authorList>
            <person name="Sharrar A.M."/>
            <person name="Flood B.E."/>
            <person name="Bailey J.V."/>
            <person name="Jones D.S."/>
            <person name="Biddanda B."/>
            <person name="Ruberg S.A."/>
            <person name="Marcus D.N."/>
            <person name="Dick G.J."/>
        </authorList>
    </citation>
    <scope>NUCLEOTIDE SEQUENCE [LARGE SCALE GENOMIC DNA]</scope>
    <source>
        <strain evidence="3">A8</strain>
    </source>
</reference>
<name>A0A1Y1Q913_9GAMM</name>
<evidence type="ECO:0000259" key="2">
    <source>
        <dbReference type="SMART" id="SM01080"/>
    </source>
</evidence>
<evidence type="ECO:0000313" key="4">
    <source>
        <dbReference type="Proteomes" id="UP000192491"/>
    </source>
</evidence>
<accession>A0A1Y1Q913</accession>
<proteinExistence type="predicted"/>
<dbReference type="AlphaFoldDB" id="A0A1Y1Q913"/>
<dbReference type="SMART" id="SM01080">
    <property type="entry name" value="CHASE2"/>
    <property type="match status" value="1"/>
</dbReference>
<dbReference type="Pfam" id="PF05226">
    <property type="entry name" value="CHASE2"/>
    <property type="match status" value="1"/>
</dbReference>